<feature type="region of interest" description="Disordered" evidence="1">
    <location>
        <begin position="198"/>
        <end position="247"/>
    </location>
</feature>
<evidence type="ECO:0000313" key="4">
    <source>
        <dbReference type="Proteomes" id="UP000195570"/>
    </source>
</evidence>
<feature type="compositionally biased region" description="Polar residues" evidence="1">
    <location>
        <begin position="421"/>
        <end position="430"/>
    </location>
</feature>
<dbReference type="EMBL" id="CZPT02000167">
    <property type="protein sequence ID" value="SCU64826.1"/>
    <property type="molecule type" value="Genomic_DNA"/>
</dbReference>
<feature type="compositionally biased region" description="Basic and acidic residues" evidence="1">
    <location>
        <begin position="470"/>
        <end position="479"/>
    </location>
</feature>
<name>A0A1G4HZR2_TRYEQ</name>
<dbReference type="Pfam" id="PF01476">
    <property type="entry name" value="LysM"/>
    <property type="match status" value="1"/>
</dbReference>
<gene>
    <name evidence="3" type="ORF">TEOVI_000640000</name>
</gene>
<feature type="region of interest" description="Disordered" evidence="1">
    <location>
        <begin position="381"/>
        <end position="479"/>
    </location>
</feature>
<dbReference type="GeneID" id="92380334"/>
<dbReference type="AlphaFoldDB" id="A0A1G4HZR2"/>
<feature type="domain" description="LysM" evidence="2">
    <location>
        <begin position="115"/>
        <end position="141"/>
    </location>
</feature>
<evidence type="ECO:0000256" key="1">
    <source>
        <dbReference type="SAM" id="MobiDB-lite"/>
    </source>
</evidence>
<protein>
    <submittedName>
        <fullName evidence="3">LysM domain containing protein, putative</fullName>
    </submittedName>
</protein>
<feature type="compositionally biased region" description="Polar residues" evidence="1">
    <location>
        <begin position="201"/>
        <end position="210"/>
    </location>
</feature>
<feature type="region of interest" description="Disordered" evidence="1">
    <location>
        <begin position="60"/>
        <end position="89"/>
    </location>
</feature>
<proteinExistence type="predicted"/>
<reference evidence="3" key="1">
    <citation type="submission" date="2016-09" db="EMBL/GenBank/DDBJ databases">
        <authorList>
            <person name="Hebert L."/>
            <person name="Moumen B."/>
        </authorList>
    </citation>
    <scope>NUCLEOTIDE SEQUENCE [LARGE SCALE GENOMIC DNA]</scope>
    <source>
        <strain evidence="3">OVI</strain>
    </source>
</reference>
<dbReference type="Proteomes" id="UP000195570">
    <property type="component" value="Unassembled WGS sequence"/>
</dbReference>
<dbReference type="VEuPathDB" id="TriTrypDB:TEOVI_000640000"/>
<feature type="compositionally biased region" description="Polar residues" evidence="1">
    <location>
        <begin position="381"/>
        <end position="392"/>
    </location>
</feature>
<dbReference type="InterPro" id="IPR018392">
    <property type="entry name" value="LysM"/>
</dbReference>
<dbReference type="RefSeq" id="XP_067076522.1">
    <property type="nucleotide sequence ID" value="XM_067220421.1"/>
</dbReference>
<feature type="compositionally biased region" description="Basic and acidic residues" evidence="1">
    <location>
        <begin position="445"/>
        <end position="455"/>
    </location>
</feature>
<accession>A0A1G4HZR2</accession>
<evidence type="ECO:0000259" key="2">
    <source>
        <dbReference type="Pfam" id="PF01476"/>
    </source>
</evidence>
<evidence type="ECO:0000313" key="3">
    <source>
        <dbReference type="EMBL" id="SCU64826.1"/>
    </source>
</evidence>
<organism evidence="3 4">
    <name type="scientific">Trypanosoma equiperdum</name>
    <dbReference type="NCBI Taxonomy" id="5694"/>
    <lineage>
        <taxon>Eukaryota</taxon>
        <taxon>Discoba</taxon>
        <taxon>Euglenozoa</taxon>
        <taxon>Kinetoplastea</taxon>
        <taxon>Metakinetoplastina</taxon>
        <taxon>Trypanosomatida</taxon>
        <taxon>Trypanosomatidae</taxon>
        <taxon>Trypanosoma</taxon>
    </lineage>
</organism>
<sequence length="537" mass="57439">MNSVSCQIDRLLQVLSKLDLQHTLPHDEAHQLLLSLANTTAIVRRAVEWQKRGQANECLRPLGADDAEDKENQSTPLDHRKGEQQLRGGADLVTRAPASPATEHVMGDPIADWKRETISSIAKCSDVPVEELRSYNPKLSVYADDEILPANTYIRIKKSPSTQRAVEDEEVAAMYQRGEEVFLGIDDVGVTECPLPLAPLPSTQGESSRSVGVAGLSEPRDESNPRSVVGVRGGSNTRGSMMMLPSPSPVRYSAPFREQSIGTDCDEWEGRQVEPPESRGLMPVATGVGAATNAFRRSGSYSHAGYSPASPMLAARGSLGEAGEIHGQGKTCWLENAIAVTGLSSVVVPPSLLSQVKASMPPLANFPPAPTVDETGIINDVQSNDRSSSSDAPNLIDDTVPQCEPKVDTSASGGALEPAQQCESVSNNKLGQPRGPTGAATVEEAGERDGPDAERTPSFAAEKTPSFTAEKSDYITSSRDHSVSGCELETLHSIAAERNIAVGRIIEWNPHLSRYGVDDPLPPNLPIVLPMPVEQVL</sequence>
<keyword evidence="4" id="KW-1185">Reference proteome</keyword>
<comment type="caution">
    <text evidence="3">The sequence shown here is derived from an EMBL/GenBank/DDBJ whole genome shotgun (WGS) entry which is preliminary data.</text>
</comment>